<proteinExistence type="predicted"/>
<dbReference type="NCBIfam" id="TIGR04183">
    <property type="entry name" value="Por_Secre_tail"/>
    <property type="match status" value="1"/>
</dbReference>
<name>A0A2T7BNA4_9BACT</name>
<evidence type="ECO:0000313" key="3">
    <source>
        <dbReference type="Proteomes" id="UP000244450"/>
    </source>
</evidence>
<dbReference type="Pfam" id="PF07394">
    <property type="entry name" value="DUF1501"/>
    <property type="match status" value="1"/>
</dbReference>
<protein>
    <recommendedName>
        <fullName evidence="1">Secretion system C-terminal sorting domain-containing protein</fullName>
    </recommendedName>
</protein>
<dbReference type="AlphaFoldDB" id="A0A2T7BNA4"/>
<dbReference type="RefSeq" id="WP_108685759.1">
    <property type="nucleotide sequence ID" value="NZ_QCYK01000001.1"/>
</dbReference>
<dbReference type="EMBL" id="QCYK01000001">
    <property type="protein sequence ID" value="PUZ29120.1"/>
    <property type="molecule type" value="Genomic_DNA"/>
</dbReference>
<dbReference type="OrthoDB" id="9779968at2"/>
<dbReference type="Pfam" id="PF18962">
    <property type="entry name" value="Por_Secre_tail"/>
    <property type="match status" value="1"/>
</dbReference>
<dbReference type="PANTHER" id="PTHR43737:SF1">
    <property type="entry name" value="DUF1501 DOMAIN-CONTAINING PROTEIN"/>
    <property type="match status" value="1"/>
</dbReference>
<dbReference type="PANTHER" id="PTHR43737">
    <property type="entry name" value="BLL7424 PROTEIN"/>
    <property type="match status" value="1"/>
</dbReference>
<sequence length="525" mass="56795">MERRAFLRNTAAATVLPAFINGFSIKAFGESPLLQAMERAADNDHVLVMIQLVGGNDGLNMVIPLDQYAGYVQARANIAIPQGSVLKLNNNVKAGLHPSMTGMQQLYNEEKVCIVQSVGYPSPNFSHFRATDIWTSGSDADTIEYTGWGGRYLDYKYPNYPVGYPSDDMPDPLAIQIGSIVSPAFQGANTNNGIAISSATDFYNLVAGVQDPVPNTYAGKELSYIRLIANQADHFSTVIKKAALAAPTQGDYPDNYLAAQLKIVARLIAGGLKTRMYMVSMGGFDTHASQVDGDTTKGQHAGLLGDISSSVKAFMDDLKKIGASRRVAGMTFSEFGRRIKSNGSMGTDHGAAAPMIIFGDYVNQGVLGNTPPMPTQVSVADNVPMQYDFRSVYASILEQWFCVPSTDLKKLLFNDYQSLPLMSGIACGTVTGIDDVNAAGEHMITNYPNPFTDKTTITYKTRGGFTMVQIFDTMGRLVGTPQQGSQPAGQYTLSFDASRLANGIYYARLQNNATQDVRPMLKVKG</sequence>
<dbReference type="InterPro" id="IPR026444">
    <property type="entry name" value="Secre_tail"/>
</dbReference>
<reference evidence="2 3" key="1">
    <citation type="submission" date="2018-04" db="EMBL/GenBank/DDBJ databases">
        <title>Chitinophaga fuyangensis sp. nov., isolated from soil in a chemical factory.</title>
        <authorList>
            <person name="Chen K."/>
        </authorList>
    </citation>
    <scope>NUCLEOTIDE SEQUENCE [LARGE SCALE GENOMIC DNA]</scope>
    <source>
        <strain evidence="2 3">LY-1</strain>
    </source>
</reference>
<keyword evidence="3" id="KW-1185">Reference proteome</keyword>
<accession>A0A2T7BNA4</accession>
<dbReference type="Proteomes" id="UP000244450">
    <property type="component" value="Unassembled WGS sequence"/>
</dbReference>
<dbReference type="InterPro" id="IPR010869">
    <property type="entry name" value="DUF1501"/>
</dbReference>
<evidence type="ECO:0000259" key="1">
    <source>
        <dbReference type="Pfam" id="PF18962"/>
    </source>
</evidence>
<comment type="caution">
    <text evidence="2">The sequence shown here is derived from an EMBL/GenBank/DDBJ whole genome shotgun (WGS) entry which is preliminary data.</text>
</comment>
<evidence type="ECO:0000313" key="2">
    <source>
        <dbReference type="EMBL" id="PUZ29120.1"/>
    </source>
</evidence>
<feature type="domain" description="Secretion system C-terminal sorting" evidence="1">
    <location>
        <begin position="447"/>
        <end position="515"/>
    </location>
</feature>
<gene>
    <name evidence="2" type="ORF">DCC81_06555</name>
</gene>
<organism evidence="2 3">
    <name type="scientific">Chitinophaga parva</name>
    <dbReference type="NCBI Taxonomy" id="2169414"/>
    <lineage>
        <taxon>Bacteria</taxon>
        <taxon>Pseudomonadati</taxon>
        <taxon>Bacteroidota</taxon>
        <taxon>Chitinophagia</taxon>
        <taxon>Chitinophagales</taxon>
        <taxon>Chitinophagaceae</taxon>
        <taxon>Chitinophaga</taxon>
    </lineage>
</organism>